<protein>
    <submittedName>
        <fullName evidence="5">Transcriptional regulator, HxlR family</fullName>
    </submittedName>
</protein>
<dbReference type="HOGENOM" id="CLU_111585_5_2_9"/>
<dbReference type="InterPro" id="IPR002577">
    <property type="entry name" value="HTH_HxlR"/>
</dbReference>
<evidence type="ECO:0000259" key="4">
    <source>
        <dbReference type="PROSITE" id="PS51118"/>
    </source>
</evidence>
<feature type="domain" description="HTH hxlR-type" evidence="4">
    <location>
        <begin position="21"/>
        <end position="120"/>
    </location>
</feature>
<keyword evidence="6" id="KW-1185">Reference proteome</keyword>
<dbReference type="KEGG" id="csr:Cspa_c23620"/>
<evidence type="ECO:0000256" key="2">
    <source>
        <dbReference type="ARBA" id="ARBA00023125"/>
    </source>
</evidence>
<accession>M1MXF0</accession>
<dbReference type="Gene3D" id="1.10.10.10">
    <property type="entry name" value="Winged helix-like DNA-binding domain superfamily/Winged helix DNA-binding domain"/>
    <property type="match status" value="1"/>
</dbReference>
<dbReference type="AlphaFoldDB" id="M1MXF0"/>
<dbReference type="GO" id="GO:0003677">
    <property type="term" value="F:DNA binding"/>
    <property type="evidence" value="ECO:0007669"/>
    <property type="project" value="UniProtKB-KW"/>
</dbReference>
<dbReference type="PATRIC" id="fig|931276.5.peg.2366"/>
<evidence type="ECO:0000313" key="6">
    <source>
        <dbReference type="Proteomes" id="UP000011728"/>
    </source>
</evidence>
<organism evidence="5 6">
    <name type="scientific">Clostridium saccharoperbutylacetonicum N1-4(HMT)</name>
    <dbReference type="NCBI Taxonomy" id="931276"/>
    <lineage>
        <taxon>Bacteria</taxon>
        <taxon>Bacillati</taxon>
        <taxon>Bacillota</taxon>
        <taxon>Clostridia</taxon>
        <taxon>Eubacteriales</taxon>
        <taxon>Clostridiaceae</taxon>
        <taxon>Clostridium</taxon>
    </lineage>
</organism>
<name>M1MXF0_9CLOT</name>
<keyword evidence="2" id="KW-0238">DNA-binding</keyword>
<dbReference type="PANTHER" id="PTHR33204">
    <property type="entry name" value="TRANSCRIPTIONAL REGULATOR, MARR FAMILY"/>
    <property type="match status" value="1"/>
</dbReference>
<sequence length="126" mass="14878">MNDDVNFGQGFPNTNVYDNQCPTMYLFNILGQKWKLPIIWYLAEKDTARYNELKRRIKGLTNIMLTKSLRELEELNVIQRTQYNTIPPKVEYSLTESGKSLLPALSELNVWVEEHMKINNIKRKEQ</sequence>
<dbReference type="InterPro" id="IPR036388">
    <property type="entry name" value="WH-like_DNA-bd_sf"/>
</dbReference>
<proteinExistence type="predicted"/>
<evidence type="ECO:0000256" key="1">
    <source>
        <dbReference type="ARBA" id="ARBA00023015"/>
    </source>
</evidence>
<keyword evidence="1" id="KW-0805">Transcription regulation</keyword>
<dbReference type="EMBL" id="CP004121">
    <property type="protein sequence ID" value="AGF56127.1"/>
    <property type="molecule type" value="Genomic_DNA"/>
</dbReference>
<dbReference type="eggNOG" id="COG1733">
    <property type="taxonomic scope" value="Bacteria"/>
</dbReference>
<evidence type="ECO:0000313" key="5">
    <source>
        <dbReference type="EMBL" id="AGF56127.1"/>
    </source>
</evidence>
<keyword evidence="3" id="KW-0804">Transcription</keyword>
<dbReference type="SUPFAM" id="SSF46785">
    <property type="entry name" value="Winged helix' DNA-binding domain"/>
    <property type="match status" value="1"/>
</dbReference>
<dbReference type="PROSITE" id="PS51118">
    <property type="entry name" value="HTH_HXLR"/>
    <property type="match status" value="1"/>
</dbReference>
<dbReference type="PANTHER" id="PTHR33204:SF29">
    <property type="entry name" value="TRANSCRIPTIONAL REGULATOR"/>
    <property type="match status" value="1"/>
</dbReference>
<dbReference type="RefSeq" id="WP_015392446.1">
    <property type="nucleotide sequence ID" value="NC_020291.1"/>
</dbReference>
<gene>
    <name evidence="5" type="ORF">Cspa_c23620</name>
</gene>
<dbReference type="STRING" id="36745.CLSAP_21740"/>
<dbReference type="Pfam" id="PF01638">
    <property type="entry name" value="HxlR"/>
    <property type="match status" value="1"/>
</dbReference>
<dbReference type="Proteomes" id="UP000011728">
    <property type="component" value="Chromosome"/>
</dbReference>
<dbReference type="OrthoDB" id="9791143at2"/>
<evidence type="ECO:0000256" key="3">
    <source>
        <dbReference type="ARBA" id="ARBA00023163"/>
    </source>
</evidence>
<dbReference type="InterPro" id="IPR036390">
    <property type="entry name" value="WH_DNA-bd_sf"/>
</dbReference>
<reference evidence="5 6" key="1">
    <citation type="submission" date="2013-02" db="EMBL/GenBank/DDBJ databases">
        <title>Genome sequence of Clostridium saccharoperbutylacetonicum N1-4(HMT).</title>
        <authorList>
            <person name="Poehlein A."/>
            <person name="Daniel R."/>
        </authorList>
    </citation>
    <scope>NUCLEOTIDE SEQUENCE [LARGE SCALE GENOMIC DNA]</scope>
    <source>
        <strain evidence="6">N1-4(HMT)</strain>
    </source>
</reference>